<organism evidence="7 8">
    <name type="scientific">Flavobacterium hercynium</name>
    <dbReference type="NCBI Taxonomy" id="387094"/>
    <lineage>
        <taxon>Bacteria</taxon>
        <taxon>Pseudomonadati</taxon>
        <taxon>Bacteroidota</taxon>
        <taxon>Flavobacteriia</taxon>
        <taxon>Flavobacteriales</taxon>
        <taxon>Flavobacteriaceae</taxon>
        <taxon>Flavobacterium</taxon>
    </lineage>
</organism>
<dbReference type="GO" id="GO:0070403">
    <property type="term" value="F:NAD+ binding"/>
    <property type="evidence" value="ECO:0007669"/>
    <property type="project" value="InterPro"/>
</dbReference>
<dbReference type="PANTHER" id="PTHR43078">
    <property type="entry name" value="UDP-GLUCURONIC ACID DECARBOXYLASE-RELATED"/>
    <property type="match status" value="1"/>
</dbReference>
<feature type="domain" description="NAD-dependent epimerase/dehydratase" evidence="6">
    <location>
        <begin position="28"/>
        <end position="273"/>
    </location>
</feature>
<gene>
    <name evidence="7" type="ORF">B0A66_10460</name>
</gene>
<dbReference type="Pfam" id="PF01370">
    <property type="entry name" value="Epimerase"/>
    <property type="match status" value="1"/>
</dbReference>
<comment type="caution">
    <text evidence="7">The sequence shown here is derived from an EMBL/GenBank/DDBJ whole genome shotgun (WGS) entry which is preliminary data.</text>
</comment>
<dbReference type="OrthoDB" id="1490291at2"/>
<evidence type="ECO:0000313" key="7">
    <source>
        <dbReference type="EMBL" id="OXA92179.1"/>
    </source>
</evidence>
<sequence length="345" mass="39210">MLHYLKDDLDLIFHNTKEVWGDLKDSTIFLTGGTGFFGLWLLMSFIFVNRKLELNSKMIILTRNKSNFLSKHKWVLEYPEISFLEGDVNNFKFIDAPVDYIIHAATDASIKLNDEQPLVMFETIVNGTKRILDFAKLKEVKSFLLTSSGAVYGKQPSDIQNISEDYLGSPVISDSNSMYAEGKRIAEVLCASYYKLFNLPVKIARCYAFIGPFLALDAHFAAGNFIKNLLDNEDIIIKGDGTPHRSYMYSADLVIWLWTILFNGKDNNPYNVGSNHSISIAQLADYVSQESVDRDINVIIKTPLSGKDTLRYVPNVDKALNELNLKIYTDINTSIKKTIHFNRIF</sequence>
<keyword evidence="2" id="KW-0210">Decarboxylase</keyword>
<evidence type="ECO:0000256" key="2">
    <source>
        <dbReference type="ARBA" id="ARBA00022793"/>
    </source>
</evidence>
<evidence type="ECO:0000256" key="1">
    <source>
        <dbReference type="ARBA" id="ARBA00001911"/>
    </source>
</evidence>
<dbReference type="EMBL" id="MUGW01000020">
    <property type="protein sequence ID" value="OXA92179.1"/>
    <property type="molecule type" value="Genomic_DNA"/>
</dbReference>
<dbReference type="InterPro" id="IPR001509">
    <property type="entry name" value="Epimerase_deHydtase"/>
</dbReference>
<keyword evidence="5" id="KW-0472">Membrane</keyword>
<dbReference type="GO" id="GO:0048040">
    <property type="term" value="F:UDP-glucuronate decarboxylase activity"/>
    <property type="evidence" value="ECO:0007669"/>
    <property type="project" value="TreeGrafter"/>
</dbReference>
<dbReference type="Gene3D" id="3.40.50.720">
    <property type="entry name" value="NAD(P)-binding Rossmann-like Domain"/>
    <property type="match status" value="1"/>
</dbReference>
<keyword evidence="3" id="KW-0520">NAD</keyword>
<keyword evidence="5" id="KW-0812">Transmembrane</keyword>
<dbReference type="InterPro" id="IPR036291">
    <property type="entry name" value="NAD(P)-bd_dom_sf"/>
</dbReference>
<evidence type="ECO:0000259" key="6">
    <source>
        <dbReference type="Pfam" id="PF01370"/>
    </source>
</evidence>
<comment type="cofactor">
    <cofactor evidence="1">
        <name>NAD(+)</name>
        <dbReference type="ChEBI" id="CHEBI:57540"/>
    </cofactor>
</comment>
<dbReference type="GO" id="GO:0005737">
    <property type="term" value="C:cytoplasm"/>
    <property type="evidence" value="ECO:0007669"/>
    <property type="project" value="TreeGrafter"/>
</dbReference>
<evidence type="ECO:0000256" key="3">
    <source>
        <dbReference type="ARBA" id="ARBA00023027"/>
    </source>
</evidence>
<feature type="transmembrane region" description="Helical" evidence="5">
    <location>
        <begin position="28"/>
        <end position="48"/>
    </location>
</feature>
<dbReference type="AlphaFoldDB" id="A0A226HCX0"/>
<proteinExistence type="predicted"/>
<reference evidence="7 8" key="1">
    <citation type="submission" date="2016-11" db="EMBL/GenBank/DDBJ databases">
        <title>Whole genomes of Flavobacteriaceae.</title>
        <authorList>
            <person name="Stine C."/>
            <person name="Li C."/>
            <person name="Tadesse D."/>
        </authorList>
    </citation>
    <scope>NUCLEOTIDE SEQUENCE [LARGE SCALE GENOMIC DNA]</scope>
    <source>
        <strain evidence="7 8">DSM 18292</strain>
    </source>
</reference>
<evidence type="ECO:0000313" key="8">
    <source>
        <dbReference type="Proteomes" id="UP000198345"/>
    </source>
</evidence>
<accession>A0A226HCX0</accession>
<dbReference type="PANTHER" id="PTHR43078:SF6">
    <property type="entry name" value="UDP-GLUCURONIC ACID DECARBOXYLASE 1"/>
    <property type="match status" value="1"/>
</dbReference>
<keyword evidence="8" id="KW-1185">Reference proteome</keyword>
<dbReference type="GO" id="GO:0042732">
    <property type="term" value="P:D-xylose metabolic process"/>
    <property type="evidence" value="ECO:0007669"/>
    <property type="project" value="InterPro"/>
</dbReference>
<keyword evidence="4" id="KW-0456">Lyase</keyword>
<protein>
    <submittedName>
        <fullName evidence="7">Epimerase</fullName>
    </submittedName>
</protein>
<dbReference type="Proteomes" id="UP000198345">
    <property type="component" value="Unassembled WGS sequence"/>
</dbReference>
<name>A0A226HCX0_9FLAO</name>
<dbReference type="InterPro" id="IPR044516">
    <property type="entry name" value="UXS-like"/>
</dbReference>
<dbReference type="SUPFAM" id="SSF51735">
    <property type="entry name" value="NAD(P)-binding Rossmann-fold domains"/>
    <property type="match status" value="1"/>
</dbReference>
<evidence type="ECO:0000256" key="5">
    <source>
        <dbReference type="SAM" id="Phobius"/>
    </source>
</evidence>
<evidence type="ECO:0000256" key="4">
    <source>
        <dbReference type="ARBA" id="ARBA00023239"/>
    </source>
</evidence>
<dbReference type="RefSeq" id="WP_089049777.1">
    <property type="nucleotide sequence ID" value="NZ_FXTV01000008.1"/>
</dbReference>
<keyword evidence="5" id="KW-1133">Transmembrane helix</keyword>